<gene>
    <name evidence="7" type="ORF">AR543_20010</name>
</gene>
<proteinExistence type="predicted"/>
<dbReference type="GO" id="GO:0019354">
    <property type="term" value="P:siroheme biosynthetic process"/>
    <property type="evidence" value="ECO:0007669"/>
    <property type="project" value="UniProtKB-UniPathway"/>
</dbReference>
<evidence type="ECO:0000256" key="6">
    <source>
        <dbReference type="ARBA" id="ARBA00047561"/>
    </source>
</evidence>
<dbReference type="UniPathway" id="UPA00262">
    <property type="reaction ID" value="UER00222"/>
</dbReference>
<evidence type="ECO:0000256" key="5">
    <source>
        <dbReference type="ARBA" id="ARBA00023244"/>
    </source>
</evidence>
<dbReference type="GO" id="GO:0004325">
    <property type="term" value="F:ferrochelatase activity"/>
    <property type="evidence" value="ECO:0007669"/>
    <property type="project" value="InterPro"/>
</dbReference>
<comment type="catalytic activity">
    <reaction evidence="6">
        <text>precorrin-2 + NAD(+) = sirohydrochlorin + NADH + 2 H(+)</text>
        <dbReference type="Rhea" id="RHEA:15613"/>
        <dbReference type="ChEBI" id="CHEBI:15378"/>
        <dbReference type="ChEBI" id="CHEBI:57540"/>
        <dbReference type="ChEBI" id="CHEBI:57945"/>
        <dbReference type="ChEBI" id="CHEBI:58351"/>
        <dbReference type="ChEBI" id="CHEBI:58827"/>
        <dbReference type="EC" id="1.3.1.76"/>
    </reaction>
</comment>
<dbReference type="Gene3D" id="3.40.50.720">
    <property type="entry name" value="NAD(P)-binding Rossmann-like Domain"/>
    <property type="match status" value="1"/>
</dbReference>
<dbReference type="GO" id="GO:0043115">
    <property type="term" value="F:precorrin-2 dehydrogenase activity"/>
    <property type="evidence" value="ECO:0007669"/>
    <property type="project" value="UniProtKB-EC"/>
</dbReference>
<organism evidence="7 8">
    <name type="scientific">Paenibacillus bovis</name>
    <dbReference type="NCBI Taxonomy" id="1616788"/>
    <lineage>
        <taxon>Bacteria</taxon>
        <taxon>Bacillati</taxon>
        <taxon>Bacillota</taxon>
        <taxon>Bacilli</taxon>
        <taxon>Bacillales</taxon>
        <taxon>Paenibacillaceae</taxon>
        <taxon>Paenibacillus</taxon>
    </lineage>
</organism>
<keyword evidence="4" id="KW-0520">NAD</keyword>
<evidence type="ECO:0000313" key="8">
    <source>
        <dbReference type="Proteomes" id="UP000078148"/>
    </source>
</evidence>
<dbReference type="AlphaFoldDB" id="A0A172ZLR2"/>
<dbReference type="Gene3D" id="1.10.8.610">
    <property type="entry name" value="SirC, precorrin-2 dehydrogenase, C-terminal helical domain-like"/>
    <property type="match status" value="1"/>
</dbReference>
<reference evidence="8" key="1">
    <citation type="submission" date="2015-10" db="EMBL/GenBank/DDBJ databases">
        <title>Genome of Paenibacillus bovis sp. nov.</title>
        <authorList>
            <person name="Wu Z."/>
            <person name="Gao C."/>
            <person name="Liu Z."/>
            <person name="Zheng H."/>
        </authorList>
    </citation>
    <scope>NUCLEOTIDE SEQUENCE [LARGE SCALE GENOMIC DNA]</scope>
    <source>
        <strain evidence="8">BD3526</strain>
    </source>
</reference>
<dbReference type="SUPFAM" id="SSF75615">
    <property type="entry name" value="Siroheme synthase middle domains-like"/>
    <property type="match status" value="1"/>
</dbReference>
<evidence type="ECO:0000256" key="1">
    <source>
        <dbReference type="ARBA" id="ARBA00005010"/>
    </source>
</evidence>
<dbReference type="KEGG" id="pbv:AR543_20010"/>
<evidence type="ECO:0000256" key="3">
    <source>
        <dbReference type="ARBA" id="ARBA00023002"/>
    </source>
</evidence>
<dbReference type="SUPFAM" id="SSF51735">
    <property type="entry name" value="NAD(P)-binding Rossmann-fold domains"/>
    <property type="match status" value="1"/>
</dbReference>
<dbReference type="InterPro" id="IPR028161">
    <property type="entry name" value="Met8-like"/>
</dbReference>
<dbReference type="InterPro" id="IPR042518">
    <property type="entry name" value="SirC_C"/>
</dbReference>
<dbReference type="PANTHER" id="PTHR35330">
    <property type="entry name" value="SIROHEME BIOSYNTHESIS PROTEIN MET8"/>
    <property type="match status" value="1"/>
</dbReference>
<dbReference type="NCBIfam" id="TIGR01470">
    <property type="entry name" value="cysG_Nterm"/>
    <property type="match status" value="1"/>
</dbReference>
<dbReference type="InterPro" id="IPR006367">
    <property type="entry name" value="Sirohaem_synthase_N"/>
</dbReference>
<evidence type="ECO:0000313" key="7">
    <source>
        <dbReference type="EMBL" id="ANF98070.1"/>
    </source>
</evidence>
<keyword evidence="5" id="KW-0627">Porphyrin biosynthesis</keyword>
<comment type="pathway">
    <text evidence="1">Porphyrin-containing compound metabolism; siroheme biosynthesis; sirohydrochlorin from precorrin-2: step 1/1.</text>
</comment>
<reference evidence="7 8" key="2">
    <citation type="journal article" date="2016" name="Int. J. Syst. Evol. Microbiol.">
        <title>Paenibacillus bovis sp. nov., isolated from raw yak (Bos grunniens) milk.</title>
        <authorList>
            <person name="Gao C."/>
            <person name="Han J."/>
            <person name="Liu Z."/>
            <person name="Xu X."/>
            <person name="Hang F."/>
            <person name="Wu Z."/>
        </authorList>
    </citation>
    <scope>NUCLEOTIDE SEQUENCE [LARGE SCALE GENOMIC DNA]</scope>
    <source>
        <strain evidence="7 8">BD3526</strain>
    </source>
</reference>
<dbReference type="EC" id="1.3.1.76" evidence="2"/>
<dbReference type="STRING" id="1616788.AR543_20010"/>
<dbReference type="Proteomes" id="UP000078148">
    <property type="component" value="Chromosome"/>
</dbReference>
<keyword evidence="8" id="KW-1185">Reference proteome</keyword>
<dbReference type="Pfam" id="PF13241">
    <property type="entry name" value="NAD_binding_7"/>
    <property type="match status" value="1"/>
</dbReference>
<sequence>MSDIIPYVPVMLDCRNQHCLIVGGGKVAERKARNLLRGGAIITVISPKLSSELQELARLDRIHWIARHYESGDVLGSTGAERSGVKRYFLVHAATIHADVNRQVADEARCAGIPVNVADHHESSSFINPMVIRRGRLIASITTSGAGPVVGRRLAGELEQHFGQEYETYIEFLYYLRHRIKQVVQDPAERRRLLERASELDILEEIRQERFCWWEEPRIEEWIAQHRGEIT</sequence>
<dbReference type="OrthoDB" id="9773765at2"/>
<protein>
    <recommendedName>
        <fullName evidence="2">precorrin-2 dehydrogenase</fullName>
        <ecNumber evidence="2">1.3.1.76</ecNumber>
    </recommendedName>
</protein>
<keyword evidence="3" id="KW-0560">Oxidoreductase</keyword>
<dbReference type="InterPro" id="IPR036291">
    <property type="entry name" value="NAD(P)-bd_dom_sf"/>
</dbReference>
<dbReference type="PANTHER" id="PTHR35330:SF1">
    <property type="entry name" value="SIROHEME BIOSYNTHESIS PROTEIN MET8"/>
    <property type="match status" value="1"/>
</dbReference>
<dbReference type="Pfam" id="PF22440">
    <property type="entry name" value="SirC_C"/>
    <property type="match status" value="1"/>
</dbReference>
<dbReference type="RefSeq" id="WP_060536150.1">
    <property type="nucleotide sequence ID" value="NZ_CP013023.1"/>
</dbReference>
<dbReference type="EMBL" id="CP013023">
    <property type="protein sequence ID" value="ANF98070.1"/>
    <property type="molecule type" value="Genomic_DNA"/>
</dbReference>
<accession>A0A172ZLR2</accession>
<evidence type="ECO:0000256" key="2">
    <source>
        <dbReference type="ARBA" id="ARBA00012400"/>
    </source>
</evidence>
<evidence type="ECO:0000256" key="4">
    <source>
        <dbReference type="ARBA" id="ARBA00023027"/>
    </source>
</evidence>
<name>A0A172ZLR2_9BACL</name>